<sequence length="234" mass="26805">MIVNKINYPKIMSRPFKLSLKTELVPLTFITATVATVLCFYNNLPEKVASHWNFAGQVDGWSSNTFQGLFFPLLIIVLYALLLVLPLVDPHKENYQKFITTYHIFKGLIITTLFVIYLATTLFNLGYQINVGVIVATTIGVLMMIMGFYLRDIKENWFIGIRTPWTLSSPHVWTKTNKFGSWLFMLFGLILIIIPHLPAVLGITLFIIGIISVIFGSFLYSYLIFIKEKKPKKK</sequence>
<protein>
    <recommendedName>
        <fullName evidence="2">DUF1648 domain-containing protein</fullName>
    </recommendedName>
</protein>
<dbReference type="EMBL" id="PFMP01000023">
    <property type="protein sequence ID" value="PIZ10926.1"/>
    <property type="molecule type" value="Genomic_DNA"/>
</dbReference>
<keyword evidence="1" id="KW-0472">Membrane</keyword>
<organism evidence="3 4">
    <name type="scientific">Candidatus Falkowbacteria bacterium CG_4_10_14_0_8_um_filter_41_36</name>
    <dbReference type="NCBI Taxonomy" id="1974556"/>
    <lineage>
        <taxon>Bacteria</taxon>
        <taxon>Candidatus Falkowiibacteriota</taxon>
    </lineage>
</organism>
<feature type="domain" description="DUF1648" evidence="2">
    <location>
        <begin position="29"/>
        <end position="76"/>
    </location>
</feature>
<keyword evidence="1" id="KW-0812">Transmembrane</keyword>
<reference evidence="4" key="1">
    <citation type="submission" date="2017-09" db="EMBL/GenBank/DDBJ databases">
        <title>Depth-based differentiation of microbial function through sediment-hosted aquifers and enrichment of novel symbionts in the deep terrestrial subsurface.</title>
        <authorList>
            <person name="Probst A.J."/>
            <person name="Ladd B."/>
            <person name="Jarett J.K."/>
            <person name="Geller-Mcgrath D.E."/>
            <person name="Sieber C.M.K."/>
            <person name="Emerson J.B."/>
            <person name="Anantharaman K."/>
            <person name="Thomas B.C."/>
            <person name="Malmstrom R."/>
            <person name="Stieglmeier M."/>
            <person name="Klingl A."/>
            <person name="Woyke T."/>
            <person name="Ryan C.M."/>
            <person name="Banfield J.F."/>
        </authorList>
    </citation>
    <scope>NUCLEOTIDE SEQUENCE [LARGE SCALE GENOMIC DNA]</scope>
</reference>
<evidence type="ECO:0000313" key="4">
    <source>
        <dbReference type="Proteomes" id="UP000230105"/>
    </source>
</evidence>
<accession>A0A2M7RYA5</accession>
<evidence type="ECO:0000259" key="2">
    <source>
        <dbReference type="Pfam" id="PF07853"/>
    </source>
</evidence>
<dbReference type="Proteomes" id="UP000230105">
    <property type="component" value="Unassembled WGS sequence"/>
</dbReference>
<dbReference type="InterPro" id="IPR012867">
    <property type="entry name" value="DUF1648"/>
</dbReference>
<dbReference type="InterPro" id="IPR025962">
    <property type="entry name" value="SdpI/YhfL"/>
</dbReference>
<dbReference type="Pfam" id="PF13630">
    <property type="entry name" value="SdpI"/>
    <property type="match status" value="1"/>
</dbReference>
<evidence type="ECO:0000256" key="1">
    <source>
        <dbReference type="SAM" id="Phobius"/>
    </source>
</evidence>
<gene>
    <name evidence="3" type="ORF">COY54_01020</name>
</gene>
<feature type="transmembrane region" description="Helical" evidence="1">
    <location>
        <begin position="203"/>
        <end position="225"/>
    </location>
</feature>
<name>A0A2M7RYA5_9BACT</name>
<evidence type="ECO:0000313" key="3">
    <source>
        <dbReference type="EMBL" id="PIZ10926.1"/>
    </source>
</evidence>
<feature type="transmembrane region" description="Helical" evidence="1">
    <location>
        <begin position="129"/>
        <end position="150"/>
    </location>
</feature>
<dbReference type="PIRSF" id="PIRSF038959">
    <property type="entry name" value="SdpI"/>
    <property type="match status" value="1"/>
</dbReference>
<dbReference type="Pfam" id="PF07853">
    <property type="entry name" value="DUF1648"/>
    <property type="match status" value="1"/>
</dbReference>
<dbReference type="InterPro" id="IPR026272">
    <property type="entry name" value="SdpI"/>
</dbReference>
<feature type="transmembrane region" description="Helical" evidence="1">
    <location>
        <begin position="100"/>
        <end position="123"/>
    </location>
</feature>
<comment type="caution">
    <text evidence="3">The sequence shown here is derived from an EMBL/GenBank/DDBJ whole genome shotgun (WGS) entry which is preliminary data.</text>
</comment>
<dbReference type="GO" id="GO:0009636">
    <property type="term" value="P:response to toxic substance"/>
    <property type="evidence" value="ECO:0007669"/>
    <property type="project" value="TreeGrafter"/>
</dbReference>
<feature type="transmembrane region" description="Helical" evidence="1">
    <location>
        <begin position="179"/>
        <end position="197"/>
    </location>
</feature>
<dbReference type="AlphaFoldDB" id="A0A2M7RYA5"/>
<proteinExistence type="predicted"/>
<dbReference type="PANTHER" id="PTHR37810:SF5">
    <property type="entry name" value="IMMUNITY PROTEIN SDPI"/>
    <property type="match status" value="1"/>
</dbReference>
<feature type="transmembrane region" description="Helical" evidence="1">
    <location>
        <begin position="24"/>
        <end position="44"/>
    </location>
</feature>
<dbReference type="PANTHER" id="PTHR37810">
    <property type="entry name" value="IMMUNITY PROTEIN SDPI"/>
    <property type="match status" value="1"/>
</dbReference>
<feature type="transmembrane region" description="Helical" evidence="1">
    <location>
        <begin position="69"/>
        <end position="88"/>
    </location>
</feature>
<keyword evidence="1" id="KW-1133">Transmembrane helix</keyword>